<dbReference type="SUPFAM" id="SSF55729">
    <property type="entry name" value="Acyl-CoA N-acyltransferases (Nat)"/>
    <property type="match status" value="1"/>
</dbReference>
<accession>A0A1H1B814</accession>
<dbReference type="GO" id="GO:0008999">
    <property type="term" value="F:protein-N-terminal-alanine acetyltransferase activity"/>
    <property type="evidence" value="ECO:0007669"/>
    <property type="project" value="TreeGrafter"/>
</dbReference>
<evidence type="ECO:0000259" key="1">
    <source>
        <dbReference type="PROSITE" id="PS51186"/>
    </source>
</evidence>
<dbReference type="GO" id="GO:1990189">
    <property type="term" value="F:protein N-terminal-serine acetyltransferase activity"/>
    <property type="evidence" value="ECO:0007669"/>
    <property type="project" value="TreeGrafter"/>
</dbReference>
<keyword evidence="2" id="KW-0808">Transferase</keyword>
<dbReference type="GO" id="GO:0005737">
    <property type="term" value="C:cytoplasm"/>
    <property type="evidence" value="ECO:0007669"/>
    <property type="project" value="TreeGrafter"/>
</dbReference>
<reference evidence="3" key="1">
    <citation type="submission" date="2016-10" db="EMBL/GenBank/DDBJ databases">
        <authorList>
            <person name="Varghese N."/>
            <person name="Submissions S."/>
        </authorList>
    </citation>
    <scope>NUCLEOTIDE SEQUENCE [LARGE SCALE GENOMIC DNA]</scope>
    <source>
        <strain evidence="3">DUS833</strain>
    </source>
</reference>
<gene>
    <name evidence="2" type="ORF">SAMN05445850_0763</name>
</gene>
<dbReference type="InterPro" id="IPR016181">
    <property type="entry name" value="Acyl_CoA_acyltransferase"/>
</dbReference>
<dbReference type="PROSITE" id="PS51186">
    <property type="entry name" value="GNAT"/>
    <property type="match status" value="1"/>
</dbReference>
<dbReference type="Pfam" id="PF13302">
    <property type="entry name" value="Acetyltransf_3"/>
    <property type="match status" value="1"/>
</dbReference>
<proteinExistence type="predicted"/>
<organism evidence="2 3">
    <name type="scientific">Paraburkholderia tuberum</name>
    <dbReference type="NCBI Taxonomy" id="157910"/>
    <lineage>
        <taxon>Bacteria</taxon>
        <taxon>Pseudomonadati</taxon>
        <taxon>Pseudomonadota</taxon>
        <taxon>Betaproteobacteria</taxon>
        <taxon>Burkholderiales</taxon>
        <taxon>Burkholderiaceae</taxon>
        <taxon>Paraburkholderia</taxon>
    </lineage>
</organism>
<dbReference type="Proteomes" id="UP000199365">
    <property type="component" value="Unassembled WGS sequence"/>
</dbReference>
<keyword evidence="3" id="KW-1185">Reference proteome</keyword>
<dbReference type="InterPro" id="IPR000182">
    <property type="entry name" value="GNAT_dom"/>
</dbReference>
<feature type="domain" description="N-acetyltransferase" evidence="1">
    <location>
        <begin position="15"/>
        <end position="171"/>
    </location>
</feature>
<dbReference type="PANTHER" id="PTHR43441">
    <property type="entry name" value="RIBOSOMAL-PROTEIN-SERINE ACETYLTRANSFERASE"/>
    <property type="match status" value="1"/>
</dbReference>
<dbReference type="PANTHER" id="PTHR43441:SF10">
    <property type="entry name" value="ACETYLTRANSFERASE"/>
    <property type="match status" value="1"/>
</dbReference>
<name>A0A1H1B814_9BURK</name>
<evidence type="ECO:0000313" key="3">
    <source>
        <dbReference type="Proteomes" id="UP000199365"/>
    </source>
</evidence>
<sequence>MMLRPTEIQIESTRLLIKPFSANDADAAFSFITPSLTRHMAREPPASRQDFDGVWRSWVPSIDDGSDYVFAIRQRADGSFLGLAGLHRVRTESPELGIWIREDRHRNGFGCEAVTLVAHWATRTIGCESFTYPVAEENRPSRRIAESLGGVIVESRATPKYKSVVYRIPRRPVASEV</sequence>
<dbReference type="STRING" id="157910.SAMN05445850_0763"/>
<dbReference type="AlphaFoldDB" id="A0A1H1B814"/>
<dbReference type="Gene3D" id="3.40.630.30">
    <property type="match status" value="1"/>
</dbReference>
<protein>
    <submittedName>
        <fullName evidence="2">Protein N-acetyltransferase, RimJ/RimL family</fullName>
    </submittedName>
</protein>
<evidence type="ECO:0000313" key="2">
    <source>
        <dbReference type="EMBL" id="SDQ48095.1"/>
    </source>
</evidence>
<dbReference type="EMBL" id="FNKX01000001">
    <property type="protein sequence ID" value="SDQ48095.1"/>
    <property type="molecule type" value="Genomic_DNA"/>
</dbReference>
<dbReference type="RefSeq" id="WP_090801520.1">
    <property type="nucleotide sequence ID" value="NZ_FNKX01000001.1"/>
</dbReference>
<dbReference type="InterPro" id="IPR051908">
    <property type="entry name" value="Ribosomal_N-acetyltransferase"/>
</dbReference>